<dbReference type="STRING" id="568069.A0A1J1IR21"/>
<dbReference type="AlphaFoldDB" id="A0A1J1IR21"/>
<keyword evidence="2" id="KW-0677">Repeat</keyword>
<dbReference type="Gene3D" id="3.80.10.10">
    <property type="entry name" value="Ribonuclease Inhibitor"/>
    <property type="match status" value="2"/>
</dbReference>
<dbReference type="SMART" id="SM00365">
    <property type="entry name" value="LRR_SD22"/>
    <property type="match status" value="5"/>
</dbReference>
<dbReference type="SMART" id="SM00369">
    <property type="entry name" value="LRR_TYP"/>
    <property type="match status" value="3"/>
</dbReference>
<dbReference type="Pfam" id="PF13855">
    <property type="entry name" value="LRR_8"/>
    <property type="match status" value="2"/>
</dbReference>
<evidence type="ECO:0000256" key="2">
    <source>
        <dbReference type="ARBA" id="ARBA00022737"/>
    </source>
</evidence>
<gene>
    <name evidence="5" type="ORF">CLUMA_CG015911</name>
</gene>
<dbReference type="OrthoDB" id="7783855at2759"/>
<dbReference type="PANTHER" id="PTHR45712:SF22">
    <property type="entry name" value="INSULIN-LIKE GROWTH FACTOR-BINDING PROTEIN COMPLEX ACID LABILE SUBUNIT"/>
    <property type="match status" value="1"/>
</dbReference>
<name>A0A1J1IR21_9DIPT</name>
<proteinExistence type="predicted"/>
<dbReference type="InterPro" id="IPR050333">
    <property type="entry name" value="SLRP"/>
</dbReference>
<feature type="region of interest" description="Disordered" evidence="3">
    <location>
        <begin position="538"/>
        <end position="557"/>
    </location>
</feature>
<dbReference type="GO" id="GO:0005615">
    <property type="term" value="C:extracellular space"/>
    <property type="evidence" value="ECO:0007669"/>
    <property type="project" value="TreeGrafter"/>
</dbReference>
<dbReference type="InterPro" id="IPR032675">
    <property type="entry name" value="LRR_dom_sf"/>
</dbReference>
<feature type="chain" id="PRO_5011977998" evidence="4">
    <location>
        <begin position="21"/>
        <end position="557"/>
    </location>
</feature>
<keyword evidence="1" id="KW-0433">Leucine-rich repeat</keyword>
<reference evidence="5 6" key="1">
    <citation type="submission" date="2015-04" db="EMBL/GenBank/DDBJ databases">
        <authorList>
            <person name="Syromyatnikov M.Y."/>
            <person name="Popov V.N."/>
        </authorList>
    </citation>
    <scope>NUCLEOTIDE SEQUENCE [LARGE SCALE GENOMIC DNA]</scope>
</reference>
<evidence type="ECO:0000313" key="5">
    <source>
        <dbReference type="EMBL" id="CRL02679.1"/>
    </source>
</evidence>
<dbReference type="SUPFAM" id="SSF52058">
    <property type="entry name" value="L domain-like"/>
    <property type="match status" value="1"/>
</dbReference>
<dbReference type="InterPro" id="IPR003591">
    <property type="entry name" value="Leu-rich_rpt_typical-subtyp"/>
</dbReference>
<dbReference type="EMBL" id="CVRI01000058">
    <property type="protein sequence ID" value="CRL02679.1"/>
    <property type="molecule type" value="Genomic_DNA"/>
</dbReference>
<evidence type="ECO:0000256" key="1">
    <source>
        <dbReference type="ARBA" id="ARBA00022614"/>
    </source>
</evidence>
<keyword evidence="6" id="KW-1185">Reference proteome</keyword>
<dbReference type="Proteomes" id="UP000183832">
    <property type="component" value="Unassembled WGS sequence"/>
</dbReference>
<evidence type="ECO:0000256" key="3">
    <source>
        <dbReference type="SAM" id="MobiDB-lite"/>
    </source>
</evidence>
<keyword evidence="4" id="KW-0732">Signal</keyword>
<organism evidence="5 6">
    <name type="scientific">Clunio marinus</name>
    <dbReference type="NCBI Taxonomy" id="568069"/>
    <lineage>
        <taxon>Eukaryota</taxon>
        <taxon>Metazoa</taxon>
        <taxon>Ecdysozoa</taxon>
        <taxon>Arthropoda</taxon>
        <taxon>Hexapoda</taxon>
        <taxon>Insecta</taxon>
        <taxon>Pterygota</taxon>
        <taxon>Neoptera</taxon>
        <taxon>Endopterygota</taxon>
        <taxon>Diptera</taxon>
        <taxon>Nematocera</taxon>
        <taxon>Chironomoidea</taxon>
        <taxon>Chironomidae</taxon>
        <taxon>Clunio</taxon>
    </lineage>
</organism>
<evidence type="ECO:0000256" key="4">
    <source>
        <dbReference type="SAM" id="SignalP"/>
    </source>
</evidence>
<sequence length="557" mass="64705">MNIKGVFVAFCLIAFKSGNGKEICPRMCICDVFEGYKRADCSEQHLASPYTNVAKSVEILNLSGNEITTIDNECLVNYKALVKLSFAKNSIHTIELFAFESLEKLNYLDLSDNRLEVIDNRILERNEKLTFLDLSKNKFMSVENQPLIISSSLEFLSLQNSHLSHVFDSFFEEMSNLVDLDISNNLLITLVPSAFEPLESLQFINLEYNRFSCDFRIESTLQMFKQRKVHVKIDKCVKNSKKPMFEKMILHPDVKTEMPREDIEIDLVWGSSKDYRKLEMENENINKTKTFKDFYVKIKNKNDDALEEFYCDDDELFQSTCECHQYFIKYYEFVEEWKKKCTKANQKQIERQVVRDQLLINSELDTRVLQTIAEPQRNSPVPAIRNETTNLIESNEQRNVITPTRSPVPAPRNIQYNMTHSEDNRIRTEVPVRSRSSISSERANTELSPTAQLIHRLFRNRDQSFLPARSELIPINRNDQRSFPHRFQQGHDLRITEDAIYAEIPTAPNPLPIESEGDGSSEYFSIDNSSLILNPDEIRVESGTPPPAYRSIFEDYK</sequence>
<protein>
    <submittedName>
        <fullName evidence="5">CLUMA_CG015911, isoform A</fullName>
    </submittedName>
</protein>
<evidence type="ECO:0000313" key="6">
    <source>
        <dbReference type="Proteomes" id="UP000183832"/>
    </source>
</evidence>
<dbReference type="PANTHER" id="PTHR45712">
    <property type="entry name" value="AGAP008170-PA"/>
    <property type="match status" value="1"/>
</dbReference>
<accession>A0A1J1IR21</accession>
<feature type="signal peptide" evidence="4">
    <location>
        <begin position="1"/>
        <end position="20"/>
    </location>
</feature>
<dbReference type="InterPro" id="IPR001611">
    <property type="entry name" value="Leu-rich_rpt"/>
</dbReference>
<dbReference type="PROSITE" id="PS51450">
    <property type="entry name" value="LRR"/>
    <property type="match status" value="2"/>
</dbReference>